<reference evidence="1 3" key="1">
    <citation type="submission" date="2008-03" db="EMBL/GenBank/DDBJ databases">
        <title>Annotation of Ixodes scapularis.</title>
        <authorList>
            <consortium name="Ixodes scapularis Genome Project Consortium"/>
            <person name="Caler E."/>
            <person name="Hannick L.I."/>
            <person name="Bidwell S."/>
            <person name="Joardar V."/>
            <person name="Thiagarajan M."/>
            <person name="Amedeo P."/>
            <person name="Galinsky K.J."/>
            <person name="Schobel S."/>
            <person name="Inman J."/>
            <person name="Hostetler J."/>
            <person name="Miller J."/>
            <person name="Hammond M."/>
            <person name="Megy K."/>
            <person name="Lawson D."/>
            <person name="Kodira C."/>
            <person name="Sutton G."/>
            <person name="Meyer J."/>
            <person name="Hill C.A."/>
            <person name="Birren B."/>
            <person name="Nene V."/>
            <person name="Collins F."/>
            <person name="Alarcon-Chaidez F."/>
            <person name="Wikel S."/>
            <person name="Strausberg R."/>
        </authorList>
    </citation>
    <scope>NUCLEOTIDE SEQUENCE [LARGE SCALE GENOMIC DNA]</scope>
    <source>
        <strain evidence="3">Wikel</strain>
        <strain evidence="1">Wikel colony</strain>
    </source>
</reference>
<name>B7PZD6_IXOSC</name>
<dbReference type="SUPFAM" id="SSF54368">
    <property type="entry name" value="Glutamine synthetase, N-terminal domain"/>
    <property type="match status" value="1"/>
</dbReference>
<dbReference type="EC" id="6.3.1.2" evidence="1"/>
<dbReference type="InterPro" id="IPR050292">
    <property type="entry name" value="Glutamine_Synthetase"/>
</dbReference>
<proteinExistence type="predicted"/>
<dbReference type="InterPro" id="IPR036651">
    <property type="entry name" value="Gln_synt_N_sf"/>
</dbReference>
<dbReference type="PaxDb" id="6945-B7PZD6"/>
<keyword evidence="3" id="KW-1185">Reference proteome</keyword>
<accession>B7PZD6</accession>
<reference evidence="2" key="2">
    <citation type="submission" date="2020-05" db="UniProtKB">
        <authorList>
            <consortium name="EnsemblMetazoa"/>
        </authorList>
    </citation>
    <scope>IDENTIFICATION</scope>
    <source>
        <strain evidence="2">wikel</strain>
    </source>
</reference>
<dbReference type="HOGENOM" id="CLU_156763_0_0_1"/>
<dbReference type="OrthoDB" id="6474740at2759"/>
<dbReference type="GO" id="GO:0006542">
    <property type="term" value="P:glutamine biosynthetic process"/>
    <property type="evidence" value="ECO:0007669"/>
    <property type="project" value="InterPro"/>
</dbReference>
<dbReference type="GO" id="GO:0004356">
    <property type="term" value="F:glutamine synthetase activity"/>
    <property type="evidence" value="ECO:0007669"/>
    <property type="project" value="UniProtKB-EC"/>
</dbReference>
<dbReference type="AlphaFoldDB" id="B7PZD6"/>
<evidence type="ECO:0000313" key="3">
    <source>
        <dbReference type="Proteomes" id="UP000001555"/>
    </source>
</evidence>
<dbReference type="PANTHER" id="PTHR20852">
    <property type="entry name" value="GLUTAMINE SYNTHETASE"/>
    <property type="match status" value="1"/>
</dbReference>
<dbReference type="EnsemblMetazoa" id="ISCW020361-RA">
    <property type="protein sequence ID" value="ISCW020361-PA"/>
    <property type="gene ID" value="ISCW020361"/>
</dbReference>
<dbReference type="EMBL" id="ABJB011104554">
    <property type="status" value="NOT_ANNOTATED_CDS"/>
    <property type="molecule type" value="Genomic_DNA"/>
</dbReference>
<dbReference type="VEuPathDB" id="VectorBase:ISCP_001055"/>
<dbReference type="EMBL" id="DS825589">
    <property type="protein sequence ID" value="EEC11958.1"/>
    <property type="molecule type" value="Genomic_DNA"/>
</dbReference>
<keyword evidence="1" id="KW-0436">Ligase</keyword>
<evidence type="ECO:0000313" key="2">
    <source>
        <dbReference type="EnsemblMetazoa" id="ISCW020361-PA"/>
    </source>
</evidence>
<dbReference type="Gene3D" id="3.10.20.70">
    <property type="entry name" value="Glutamine synthetase, N-terminal domain"/>
    <property type="match status" value="1"/>
</dbReference>
<evidence type="ECO:0000313" key="1">
    <source>
        <dbReference type="EMBL" id="EEC11958.1"/>
    </source>
</evidence>
<protein>
    <submittedName>
        <fullName evidence="1 2">Glutamine synthetase 1, putative</fullName>
        <ecNumber evidence="1">6.3.1.2</ecNumber>
    </submittedName>
</protein>
<dbReference type="PANTHER" id="PTHR20852:SF57">
    <property type="entry name" value="GLUTAMINE SYNTHETASE 2 CYTOPLASMIC"/>
    <property type="match status" value="1"/>
</dbReference>
<dbReference type="VEuPathDB" id="VectorBase:ISCI020361"/>
<dbReference type="Proteomes" id="UP000001555">
    <property type="component" value="Unassembled WGS sequence"/>
</dbReference>
<sequence length="122" mass="13990">MSDSKAEEEERGRMASTKPEILRKYLDLEQPDDVVFVTYVFVDGTLENVRAKTRTLAFEPKTAKNCPEWTYCAVGTYQWADAGAKSEMFLVPVALFKDPFLKGRNKLVLCETLRHDRRPPES</sequence>
<dbReference type="VEuPathDB" id="VectorBase:ISCW020361"/>
<dbReference type="STRING" id="6945.B7PZD6"/>
<gene>
    <name evidence="1" type="ORF">IscW_ISCW020361</name>
</gene>
<dbReference type="InParanoid" id="B7PZD6"/>
<organism>
    <name type="scientific">Ixodes scapularis</name>
    <name type="common">Black-legged tick</name>
    <name type="synonym">Deer tick</name>
    <dbReference type="NCBI Taxonomy" id="6945"/>
    <lineage>
        <taxon>Eukaryota</taxon>
        <taxon>Metazoa</taxon>
        <taxon>Ecdysozoa</taxon>
        <taxon>Arthropoda</taxon>
        <taxon>Chelicerata</taxon>
        <taxon>Arachnida</taxon>
        <taxon>Acari</taxon>
        <taxon>Parasitiformes</taxon>
        <taxon>Ixodida</taxon>
        <taxon>Ixodoidea</taxon>
        <taxon>Ixodidae</taxon>
        <taxon>Ixodinae</taxon>
        <taxon>Ixodes</taxon>
    </lineage>
</organism>